<evidence type="ECO:0000313" key="2">
    <source>
        <dbReference type="EMBL" id="MFC4853297.1"/>
    </source>
</evidence>
<feature type="compositionally biased region" description="Basic and acidic residues" evidence="1">
    <location>
        <begin position="541"/>
        <end position="560"/>
    </location>
</feature>
<reference evidence="3" key="1">
    <citation type="journal article" date="2019" name="Int. J. Syst. Evol. Microbiol.">
        <title>The Global Catalogue of Microorganisms (GCM) 10K type strain sequencing project: providing services to taxonomists for standard genome sequencing and annotation.</title>
        <authorList>
            <consortium name="The Broad Institute Genomics Platform"/>
            <consortium name="The Broad Institute Genome Sequencing Center for Infectious Disease"/>
            <person name="Wu L."/>
            <person name="Ma J."/>
        </authorList>
    </citation>
    <scope>NUCLEOTIDE SEQUENCE [LARGE SCALE GENOMIC DNA]</scope>
    <source>
        <strain evidence="3">ZS-22-S1</strain>
    </source>
</reference>
<feature type="region of interest" description="Disordered" evidence="1">
    <location>
        <begin position="595"/>
        <end position="787"/>
    </location>
</feature>
<feature type="region of interest" description="Disordered" evidence="1">
    <location>
        <begin position="392"/>
        <end position="582"/>
    </location>
</feature>
<keyword evidence="3" id="KW-1185">Reference proteome</keyword>
<name>A0ABV9RVG2_9PSEU</name>
<feature type="compositionally biased region" description="Low complexity" evidence="1">
    <location>
        <begin position="704"/>
        <end position="713"/>
    </location>
</feature>
<protein>
    <submittedName>
        <fullName evidence="2">WXG100 family type VII secretion target</fullName>
    </submittedName>
</protein>
<feature type="compositionally biased region" description="Acidic residues" evidence="1">
    <location>
        <begin position="561"/>
        <end position="573"/>
    </location>
</feature>
<accession>A0ABV9RVG2</accession>
<feature type="compositionally biased region" description="Low complexity" evidence="1">
    <location>
        <begin position="429"/>
        <end position="481"/>
    </location>
</feature>
<feature type="compositionally biased region" description="Low complexity" evidence="1">
    <location>
        <begin position="395"/>
        <end position="421"/>
    </location>
</feature>
<feature type="compositionally biased region" description="Gly residues" evidence="1">
    <location>
        <begin position="645"/>
        <end position="676"/>
    </location>
</feature>
<feature type="compositionally biased region" description="Gly residues" evidence="1">
    <location>
        <begin position="714"/>
        <end position="747"/>
    </location>
</feature>
<gene>
    <name evidence="2" type="ORF">ACFPCV_07265</name>
</gene>
<dbReference type="Proteomes" id="UP001595859">
    <property type="component" value="Unassembled WGS sequence"/>
</dbReference>
<feature type="compositionally biased region" description="Polar residues" evidence="1">
    <location>
        <begin position="748"/>
        <end position="759"/>
    </location>
</feature>
<evidence type="ECO:0000313" key="3">
    <source>
        <dbReference type="Proteomes" id="UP001595859"/>
    </source>
</evidence>
<feature type="compositionally biased region" description="Low complexity" evidence="1">
    <location>
        <begin position="680"/>
        <end position="690"/>
    </location>
</feature>
<dbReference type="EMBL" id="JBHSIS010000003">
    <property type="protein sequence ID" value="MFC4853297.1"/>
    <property type="molecule type" value="Genomic_DNA"/>
</dbReference>
<comment type="caution">
    <text evidence="2">The sequence shown here is derived from an EMBL/GenBank/DDBJ whole genome shotgun (WGS) entry which is preliminary data.</text>
</comment>
<feature type="compositionally biased region" description="Gly residues" evidence="1">
    <location>
        <begin position="504"/>
        <end position="520"/>
    </location>
</feature>
<dbReference type="SUPFAM" id="SSF140453">
    <property type="entry name" value="EsxAB dimer-like"/>
    <property type="match status" value="1"/>
</dbReference>
<evidence type="ECO:0000256" key="1">
    <source>
        <dbReference type="SAM" id="MobiDB-lite"/>
    </source>
</evidence>
<organism evidence="2 3">
    <name type="scientific">Actinophytocola glycyrrhizae</name>
    <dbReference type="NCBI Taxonomy" id="2044873"/>
    <lineage>
        <taxon>Bacteria</taxon>
        <taxon>Bacillati</taxon>
        <taxon>Actinomycetota</taxon>
        <taxon>Actinomycetes</taxon>
        <taxon>Pseudonocardiales</taxon>
        <taxon>Pseudonocardiaceae</taxon>
    </lineage>
</organism>
<dbReference type="RefSeq" id="WP_378055268.1">
    <property type="nucleotide sequence ID" value="NZ_JBHSIS010000003.1"/>
</dbReference>
<sequence>MSRSWEEVKALLDDPYVDADTKEHLLAAYLTQEGYASPYGTGLGTQGGIHNEDDLPEDVRDYYDQYQLQPGDYQQGRLDEVYEDAQAESEERGYSAGLNDDAVEEGRTDIEDMRPPSEGSTVGVEKSDDIFEAARDALRIFQDFLPVNDKVPSDSLGRQGKLQFETDIVKRYEEQLGISFKNFVDDAARLRAAYGTLSELNTTTETELNNLYREWTGPAANASFQHYSEQITPNVTDLLEFLQTAPGMIDTAVSNIFAACKDKANDVISLYQSFGGTLGSATPDIADKVVTLANGDFDSQDQVLEVAAWVDSVTGSNLESTIRSDDCGLNDENKDYVIRECKKWIRESFNEDLHETLWVSFDQACTDALEAVNSHYEALNLYLKEYENKFAPAAPGTQNPGQQPGTQNPGTQNPGTQTPSVSTPPPSGTPGSSSPGSPGSPSMPSVSTPPSTTPSSIPSLGNLPTDPSNATTTPSATPLPSVNTPGSSTPGAIDPVTGLPITGGVPGSSGGLGGLPGAGGAPKEATIKDGNRTITVGQPDARGRSKVTVDDGQGEPREYEVDFTPDEPGETYEDGVLKAGPDGKVVIQDGDAAITLEQPPGQSGQMKMTVDDGTPTTYDFDFEAETDVPGSSGGGLPDVSTPSSLGGGPDGGGAGGVGGGGAGGGGVGGGGGGSFGGAETPGTSSPSGPGTMVGAQAPDGGERAGMAAAAAAGAGAGGAAAGGSAGGAPMGGMPMGGMGGGGQGGGDQSRQTKWRTTGSIFDDQDPASNFSGVVGRDPAENPKAPKR</sequence>
<dbReference type="InterPro" id="IPR036689">
    <property type="entry name" value="ESAT-6-like_sf"/>
</dbReference>
<proteinExistence type="predicted"/>